<evidence type="ECO:0000259" key="8">
    <source>
        <dbReference type="Pfam" id="PF14508"/>
    </source>
</evidence>
<reference evidence="11" key="1">
    <citation type="submission" date="2017-06" db="EMBL/GenBank/DDBJ databases">
        <authorList>
            <person name="Varghese N."/>
            <person name="Submissions S."/>
        </authorList>
    </citation>
    <scope>NUCLEOTIDE SEQUENCE [LARGE SCALE GENOMIC DNA]</scope>
    <source>
        <strain evidence="11">NKM1</strain>
    </source>
</reference>
<evidence type="ECO:0000256" key="3">
    <source>
        <dbReference type="ARBA" id="ARBA00022801"/>
    </source>
</evidence>
<dbReference type="InterPro" id="IPR017853">
    <property type="entry name" value="GH"/>
</dbReference>
<dbReference type="InterPro" id="IPR019563">
    <property type="entry name" value="GH97_catalytic"/>
</dbReference>
<feature type="signal peptide" evidence="6">
    <location>
        <begin position="1"/>
        <end position="18"/>
    </location>
</feature>
<dbReference type="OrthoDB" id="57532at2"/>
<dbReference type="InterPro" id="IPR014718">
    <property type="entry name" value="GH-type_carb-bd"/>
</dbReference>
<dbReference type="RefSeq" id="WP_089320316.1">
    <property type="nucleotide sequence ID" value="NZ_FZOQ01000015.1"/>
</dbReference>
<sequence length="666" mass="76202">MKHPFFLFVLLMTFGQFAALAQQNFTVQSPDGKIKATVDLKDKITYAVFHEDDQVIAPSPISLQLTNGETLGAKPRLKNSKRSAVNKTIQTPIYKRSEIKDHYNELVLNFKDDYSVIFRAYNDGVAYRFTTSKRKDFNVQHEEANFNFNKDYTAIVPYVKQERKTSIEEQFNNSFENTYTHAPLSQLNPERLAFLPLAVEVANGKKVVITEADLESYPGMYLINRNGQPSLSGVFAAYPKRVEQGGHNQLQLFVKERENYIAKAKGTQEFPWRVMVIAEEDKELADSDMVYKLADPSRVKDVSWIKPGKVAWDWWNDWNISGVDFRAGINNDTYKHYIDFAAENNIEYVILDEGWAVNLQADLMQVVPEIDLKELIAYGKQKNVGIILWAGFHAFDRDMENVSRHYADMGVKGFKVDFMDRDDQKAVDFYYRAAEVGAKNKLLIDFHGAYKPTGLQRTYPNVINFEGVHGLEQMKWSSPDVDQVTYDVTMPFIRMLAGPIDYTQGAMRNATRSNYRPVNSEPMSQGTRTRQLAEYVVFESPINMLADSPTNYRKEQESTDFIAAVPETWDNTVALDGKIGEHIAVARRKGNEWYVGALTNWDPREMELDLSFLGEGNYKAEVFRDGINADRKASDYKHEVIDVPQDRKLKITMAPGGGYVARIYKQ</sequence>
<feature type="domain" description="Glycosyl-hydrolase 97 C-terminal oligomerisation" evidence="9">
    <location>
        <begin position="568"/>
        <end position="663"/>
    </location>
</feature>
<dbReference type="Gene3D" id="2.70.98.10">
    <property type="match status" value="1"/>
</dbReference>
<dbReference type="InterPro" id="IPR052720">
    <property type="entry name" value="Glycosyl_hydrolase_97"/>
</dbReference>
<feature type="domain" description="Glycosyl-hydrolase 97 catalytic" evidence="7">
    <location>
        <begin position="314"/>
        <end position="468"/>
    </location>
</feature>
<dbReference type="InterPro" id="IPR013780">
    <property type="entry name" value="Glyco_hydro_b"/>
</dbReference>
<name>A0A239I2Y7_9BACT</name>
<evidence type="ECO:0000256" key="6">
    <source>
        <dbReference type="SAM" id="SignalP"/>
    </source>
</evidence>
<dbReference type="SUPFAM" id="SSF51445">
    <property type="entry name" value="(Trans)glycosidases"/>
    <property type="match status" value="1"/>
</dbReference>
<keyword evidence="4" id="KW-0106">Calcium</keyword>
<dbReference type="Pfam" id="PF10566">
    <property type="entry name" value="Glyco_hydro_97"/>
    <property type="match status" value="1"/>
</dbReference>
<feature type="domain" description="Glycosyl-hydrolase 97 N-terminal" evidence="8">
    <location>
        <begin position="27"/>
        <end position="296"/>
    </location>
</feature>
<accession>A0A239I2Y7</accession>
<dbReference type="InterPro" id="IPR029486">
    <property type="entry name" value="GH97_N"/>
</dbReference>
<dbReference type="Pfam" id="PF14509">
    <property type="entry name" value="GH97_C"/>
    <property type="match status" value="1"/>
</dbReference>
<dbReference type="PANTHER" id="PTHR35803:SF2">
    <property type="entry name" value="RETAINING ALPHA-GALACTOSIDASE"/>
    <property type="match status" value="1"/>
</dbReference>
<keyword evidence="6" id="KW-0732">Signal</keyword>
<proteinExistence type="predicted"/>
<gene>
    <name evidence="10" type="ORF">SAMN06296052_115117</name>
</gene>
<dbReference type="InterPro" id="IPR013785">
    <property type="entry name" value="Aldolase_TIM"/>
</dbReference>
<evidence type="ECO:0000256" key="1">
    <source>
        <dbReference type="ARBA" id="ARBA00001913"/>
    </source>
</evidence>
<feature type="chain" id="PRO_5013326021" evidence="6">
    <location>
        <begin position="19"/>
        <end position="666"/>
    </location>
</feature>
<keyword evidence="11" id="KW-1185">Reference proteome</keyword>
<keyword evidence="5" id="KW-0326">Glycosidase</keyword>
<evidence type="ECO:0000313" key="10">
    <source>
        <dbReference type="EMBL" id="SNS87975.1"/>
    </source>
</evidence>
<evidence type="ECO:0000259" key="7">
    <source>
        <dbReference type="Pfam" id="PF10566"/>
    </source>
</evidence>
<evidence type="ECO:0000256" key="2">
    <source>
        <dbReference type="ARBA" id="ARBA00011245"/>
    </source>
</evidence>
<evidence type="ECO:0000313" key="11">
    <source>
        <dbReference type="Proteomes" id="UP000198432"/>
    </source>
</evidence>
<dbReference type="Gene3D" id="3.20.20.70">
    <property type="entry name" value="Aldolase class I"/>
    <property type="match status" value="1"/>
</dbReference>
<dbReference type="EMBL" id="FZOQ01000015">
    <property type="protein sequence ID" value="SNS87975.1"/>
    <property type="molecule type" value="Genomic_DNA"/>
</dbReference>
<evidence type="ECO:0000256" key="5">
    <source>
        <dbReference type="ARBA" id="ARBA00023295"/>
    </source>
</evidence>
<protein>
    <submittedName>
        <fullName evidence="10">Alpha-glucosidase</fullName>
    </submittedName>
</protein>
<dbReference type="Gene3D" id="2.60.40.1180">
    <property type="entry name" value="Golgi alpha-mannosidase II"/>
    <property type="match status" value="1"/>
</dbReference>
<dbReference type="Proteomes" id="UP000198432">
    <property type="component" value="Unassembled WGS sequence"/>
</dbReference>
<comment type="cofactor">
    <cofactor evidence="1">
        <name>Ca(2+)</name>
        <dbReference type="ChEBI" id="CHEBI:29108"/>
    </cofactor>
</comment>
<dbReference type="Pfam" id="PF14508">
    <property type="entry name" value="GH97_N"/>
    <property type="match status" value="1"/>
</dbReference>
<evidence type="ECO:0000259" key="9">
    <source>
        <dbReference type="Pfam" id="PF14509"/>
    </source>
</evidence>
<dbReference type="InterPro" id="IPR029483">
    <property type="entry name" value="GH97_C"/>
</dbReference>
<organism evidence="10 11">
    <name type="scientific">Pontibacter ummariensis</name>
    <dbReference type="NCBI Taxonomy" id="1610492"/>
    <lineage>
        <taxon>Bacteria</taxon>
        <taxon>Pseudomonadati</taxon>
        <taxon>Bacteroidota</taxon>
        <taxon>Cytophagia</taxon>
        <taxon>Cytophagales</taxon>
        <taxon>Hymenobacteraceae</taxon>
        <taxon>Pontibacter</taxon>
    </lineage>
</organism>
<dbReference type="AlphaFoldDB" id="A0A239I2Y7"/>
<evidence type="ECO:0000256" key="4">
    <source>
        <dbReference type="ARBA" id="ARBA00022837"/>
    </source>
</evidence>
<dbReference type="GO" id="GO:0016798">
    <property type="term" value="F:hydrolase activity, acting on glycosyl bonds"/>
    <property type="evidence" value="ECO:0007669"/>
    <property type="project" value="UniProtKB-KW"/>
</dbReference>
<dbReference type="PANTHER" id="PTHR35803">
    <property type="entry name" value="GLUCAN 1,4-ALPHA-GLUCOSIDASE SUSB-RELATED"/>
    <property type="match status" value="1"/>
</dbReference>
<comment type="subunit">
    <text evidence="2">Monomer.</text>
</comment>
<dbReference type="GO" id="GO:0030246">
    <property type="term" value="F:carbohydrate binding"/>
    <property type="evidence" value="ECO:0007669"/>
    <property type="project" value="InterPro"/>
</dbReference>
<keyword evidence="3" id="KW-0378">Hydrolase</keyword>